<reference evidence="1" key="1">
    <citation type="submission" date="2022-07" db="EMBL/GenBank/DDBJ databases">
        <title>Genome Sequence of Phlebia brevispora.</title>
        <authorList>
            <person name="Buettner E."/>
        </authorList>
    </citation>
    <scope>NUCLEOTIDE SEQUENCE</scope>
    <source>
        <strain evidence="1">MPL23</strain>
    </source>
</reference>
<proteinExistence type="predicted"/>
<protein>
    <submittedName>
        <fullName evidence="1">Uncharacterized protein</fullName>
    </submittedName>
</protein>
<evidence type="ECO:0000313" key="2">
    <source>
        <dbReference type="Proteomes" id="UP001148662"/>
    </source>
</evidence>
<accession>A0ACC1S6K5</accession>
<evidence type="ECO:0000313" key="1">
    <source>
        <dbReference type="EMBL" id="KAJ3533190.1"/>
    </source>
</evidence>
<dbReference type="EMBL" id="JANHOG010001682">
    <property type="protein sequence ID" value="KAJ3533190.1"/>
    <property type="molecule type" value="Genomic_DNA"/>
</dbReference>
<keyword evidence="2" id="KW-1185">Reference proteome</keyword>
<name>A0ACC1S6K5_9APHY</name>
<comment type="caution">
    <text evidence="1">The sequence shown here is derived from an EMBL/GenBank/DDBJ whole genome shotgun (WGS) entry which is preliminary data.</text>
</comment>
<organism evidence="1 2">
    <name type="scientific">Phlebia brevispora</name>
    <dbReference type="NCBI Taxonomy" id="194682"/>
    <lineage>
        <taxon>Eukaryota</taxon>
        <taxon>Fungi</taxon>
        <taxon>Dikarya</taxon>
        <taxon>Basidiomycota</taxon>
        <taxon>Agaricomycotina</taxon>
        <taxon>Agaricomycetes</taxon>
        <taxon>Polyporales</taxon>
        <taxon>Meruliaceae</taxon>
        <taxon>Phlebia</taxon>
    </lineage>
</organism>
<gene>
    <name evidence="1" type="ORF">NM688_g7316</name>
</gene>
<sequence>MNNGNPKARTYWEEVESHELCPNEAPIRLQSHFPPPPRIRWHRNIPELLTEADWKGPALAFAAGTIWARYLCNPATFRRRMAFVTAYTAFAGLDVYAGRSLALYWNALSHLQETSLPTPFASIDQLNASINDSNKHALVDWLLLWPGYVVNPLLCDALPPCASARLNHLKAIDKKATELKFSTNDLIAQYIAKEKEIDHKLSWSDRLAFKWRNIWSTAKTRAQINAILSTYPRKPGVTDVDVRRCTSLVAALLEYNESRFQFKHEITVWSVGRNALLAGLVFSRPLVVYPSAIVALCSAAFCVPAVCHLMQLLEEHTKYSSPAAGAKLHVLWLDFVTTTSPPKAE</sequence>
<dbReference type="Proteomes" id="UP001148662">
    <property type="component" value="Unassembled WGS sequence"/>
</dbReference>